<dbReference type="InterPro" id="IPR013324">
    <property type="entry name" value="RNA_pol_sigma_r3/r4-like"/>
</dbReference>
<reference evidence="7 8" key="1">
    <citation type="submission" date="2020-08" db="EMBL/GenBank/DDBJ databases">
        <title>Genomic Encyclopedia of Type Strains, Phase IV (KMG-IV): sequencing the most valuable type-strain genomes for metagenomic binning, comparative biology and taxonomic classification.</title>
        <authorList>
            <person name="Goeker M."/>
        </authorList>
    </citation>
    <scope>NUCLEOTIDE SEQUENCE [LARGE SCALE GENOMIC DNA]</scope>
    <source>
        <strain evidence="7 8">DSM 44197</strain>
    </source>
</reference>
<dbReference type="RefSeq" id="WP_220509731.1">
    <property type="nucleotide sequence ID" value="NZ_BAAALP010000001.1"/>
</dbReference>
<dbReference type="EMBL" id="JACJIA010000006">
    <property type="protein sequence ID" value="MBA8953358.1"/>
    <property type="molecule type" value="Genomic_DNA"/>
</dbReference>
<evidence type="ECO:0000313" key="8">
    <source>
        <dbReference type="Proteomes" id="UP000572680"/>
    </source>
</evidence>
<dbReference type="Gene3D" id="1.10.1740.10">
    <property type="match status" value="1"/>
</dbReference>
<evidence type="ECO:0000256" key="1">
    <source>
        <dbReference type="ARBA" id="ARBA00010641"/>
    </source>
</evidence>
<evidence type="ECO:0000259" key="6">
    <source>
        <dbReference type="Pfam" id="PF08281"/>
    </source>
</evidence>
<dbReference type="GO" id="GO:0006352">
    <property type="term" value="P:DNA-templated transcription initiation"/>
    <property type="evidence" value="ECO:0007669"/>
    <property type="project" value="InterPro"/>
</dbReference>
<protein>
    <submittedName>
        <fullName evidence="7">RNA polymerase sigma-70 factor (ECF subfamily)</fullName>
    </submittedName>
</protein>
<dbReference type="GO" id="GO:0003677">
    <property type="term" value="F:DNA binding"/>
    <property type="evidence" value="ECO:0007669"/>
    <property type="project" value="UniProtKB-KW"/>
</dbReference>
<feature type="domain" description="RNA polymerase sigma factor 70 region 4 type 2" evidence="6">
    <location>
        <begin position="129"/>
        <end position="180"/>
    </location>
</feature>
<dbReference type="Pfam" id="PF08281">
    <property type="entry name" value="Sigma70_r4_2"/>
    <property type="match status" value="1"/>
</dbReference>
<dbReference type="InterPro" id="IPR013249">
    <property type="entry name" value="RNA_pol_sigma70_r4_t2"/>
</dbReference>
<dbReference type="Gene3D" id="1.10.10.10">
    <property type="entry name" value="Winged helix-like DNA-binding domain superfamily/Winged helix DNA-binding domain"/>
    <property type="match status" value="1"/>
</dbReference>
<dbReference type="PANTHER" id="PTHR43133:SF50">
    <property type="entry name" value="ECF RNA POLYMERASE SIGMA FACTOR SIGM"/>
    <property type="match status" value="1"/>
</dbReference>
<name>A0A7W3LS81_ACTNM</name>
<sequence>MPEHPAARGWSAAEERRGEVVVSMANHSADPGVEFDRVFCLLLPRLYRRAVLLVGRDAAEDVVHEVYLKLRRRARRLVVHPAPYAYCFAAMVSVVRDQWRRDRRQVLVPLSVDRVQEGDTLSVREAELEVVRLLSGLTVKQAAAVLLVDLDGYTVDEAAVVLCVHRGTVARSRARALSRLRDALAAE</sequence>
<dbReference type="InterPro" id="IPR013325">
    <property type="entry name" value="RNA_pol_sigma_r2"/>
</dbReference>
<gene>
    <name evidence="7" type="ORF">HNR61_005008</name>
</gene>
<keyword evidence="3" id="KW-0731">Sigma factor</keyword>
<keyword evidence="5" id="KW-0804">Transcription</keyword>
<evidence type="ECO:0000256" key="4">
    <source>
        <dbReference type="ARBA" id="ARBA00023125"/>
    </source>
</evidence>
<dbReference type="SUPFAM" id="SSF88946">
    <property type="entry name" value="Sigma2 domain of RNA polymerase sigma factors"/>
    <property type="match status" value="1"/>
</dbReference>
<dbReference type="InterPro" id="IPR039425">
    <property type="entry name" value="RNA_pol_sigma-70-like"/>
</dbReference>
<evidence type="ECO:0000313" key="7">
    <source>
        <dbReference type="EMBL" id="MBA8953358.1"/>
    </source>
</evidence>
<evidence type="ECO:0000256" key="3">
    <source>
        <dbReference type="ARBA" id="ARBA00023082"/>
    </source>
</evidence>
<dbReference type="AlphaFoldDB" id="A0A7W3LS81"/>
<comment type="similarity">
    <text evidence="1">Belongs to the sigma-70 factor family. ECF subfamily.</text>
</comment>
<comment type="caution">
    <text evidence="7">The sequence shown here is derived from an EMBL/GenBank/DDBJ whole genome shotgun (WGS) entry which is preliminary data.</text>
</comment>
<evidence type="ECO:0000256" key="2">
    <source>
        <dbReference type="ARBA" id="ARBA00023015"/>
    </source>
</evidence>
<keyword evidence="4" id="KW-0238">DNA-binding</keyword>
<organism evidence="7 8">
    <name type="scientific">Actinomadura namibiensis</name>
    <dbReference type="NCBI Taxonomy" id="182080"/>
    <lineage>
        <taxon>Bacteria</taxon>
        <taxon>Bacillati</taxon>
        <taxon>Actinomycetota</taxon>
        <taxon>Actinomycetes</taxon>
        <taxon>Streptosporangiales</taxon>
        <taxon>Thermomonosporaceae</taxon>
        <taxon>Actinomadura</taxon>
    </lineage>
</organism>
<dbReference type="SUPFAM" id="SSF88659">
    <property type="entry name" value="Sigma3 and sigma4 domains of RNA polymerase sigma factors"/>
    <property type="match status" value="1"/>
</dbReference>
<accession>A0A7W3LS81</accession>
<dbReference type="GO" id="GO:0016987">
    <property type="term" value="F:sigma factor activity"/>
    <property type="evidence" value="ECO:0007669"/>
    <property type="project" value="UniProtKB-KW"/>
</dbReference>
<dbReference type="Proteomes" id="UP000572680">
    <property type="component" value="Unassembled WGS sequence"/>
</dbReference>
<keyword evidence="8" id="KW-1185">Reference proteome</keyword>
<evidence type="ECO:0000256" key="5">
    <source>
        <dbReference type="ARBA" id="ARBA00023163"/>
    </source>
</evidence>
<keyword evidence="2" id="KW-0805">Transcription regulation</keyword>
<proteinExistence type="inferred from homology"/>
<dbReference type="InterPro" id="IPR036388">
    <property type="entry name" value="WH-like_DNA-bd_sf"/>
</dbReference>
<dbReference type="PANTHER" id="PTHR43133">
    <property type="entry name" value="RNA POLYMERASE ECF-TYPE SIGMA FACTO"/>
    <property type="match status" value="1"/>
</dbReference>